<dbReference type="GO" id="GO:0032543">
    <property type="term" value="P:mitochondrial translation"/>
    <property type="evidence" value="ECO:0007669"/>
    <property type="project" value="InterPro"/>
</dbReference>
<feature type="domain" description="Small ribosomal subunit protein mS35 mitochondrial conserved" evidence="1">
    <location>
        <begin position="91"/>
        <end position="220"/>
    </location>
</feature>
<evidence type="ECO:0000259" key="1">
    <source>
        <dbReference type="Pfam" id="PF10213"/>
    </source>
</evidence>
<sequence length="267" mass="30986">MFSAKYLKRPPRWLTISQSRAFSSTKQLLARKRPGGRKRSTSEFDIEFLPEYQFDSTSKPGYEILFAQAEIRSYLRKTKYELPQLAKFSKPYIPPTSDQILLFKRSYYIGEEHPLQNKAVLAVKLSDLSLTPEQGHKFKLLCSTRFDGDDTFKFSCEKFPHLAQNKKYLRDLIDRLLEAAKAREIICINIQRDPTDSFADLPVDLRHLKRKKIIRFPPEWRRPPKEKTEENSVNQESTFNDIAAMGSDPINADDSNAILETVPVKHT</sequence>
<dbReference type="AlphaFoldDB" id="A0A9N8VA37"/>
<dbReference type="GO" id="GO:0005763">
    <property type="term" value="C:mitochondrial small ribosomal subunit"/>
    <property type="evidence" value="ECO:0007669"/>
    <property type="project" value="TreeGrafter"/>
</dbReference>
<reference evidence="2" key="1">
    <citation type="submission" date="2021-06" db="EMBL/GenBank/DDBJ databases">
        <authorList>
            <person name="Kallberg Y."/>
            <person name="Tangrot J."/>
            <person name="Rosling A."/>
        </authorList>
    </citation>
    <scope>NUCLEOTIDE SEQUENCE</scope>
    <source>
        <strain evidence="2">CL551</strain>
    </source>
</reference>
<evidence type="ECO:0000313" key="3">
    <source>
        <dbReference type="Proteomes" id="UP000789342"/>
    </source>
</evidence>
<dbReference type="InterPro" id="IPR039848">
    <property type="entry name" value="Ribosomal_mS35_mt"/>
</dbReference>
<dbReference type="Proteomes" id="UP000789342">
    <property type="component" value="Unassembled WGS sequence"/>
</dbReference>
<dbReference type="InterPro" id="IPR019349">
    <property type="entry name" value="Ribosomal_mS35_mit"/>
</dbReference>
<keyword evidence="3" id="KW-1185">Reference proteome</keyword>
<gene>
    <name evidence="2" type="ORF">AMORRO_LOCUS812</name>
</gene>
<evidence type="ECO:0000313" key="2">
    <source>
        <dbReference type="EMBL" id="CAG8449180.1"/>
    </source>
</evidence>
<dbReference type="PANTHER" id="PTHR13490">
    <property type="entry name" value="MITOCHONDRIAL 28S RIBOSOMAL PROTEIN S28"/>
    <property type="match status" value="1"/>
</dbReference>
<accession>A0A9N8VA37</accession>
<name>A0A9N8VA37_9GLOM</name>
<comment type="caution">
    <text evidence="2">The sequence shown here is derived from an EMBL/GenBank/DDBJ whole genome shotgun (WGS) entry which is preliminary data.</text>
</comment>
<organism evidence="2 3">
    <name type="scientific">Acaulospora morrowiae</name>
    <dbReference type="NCBI Taxonomy" id="94023"/>
    <lineage>
        <taxon>Eukaryota</taxon>
        <taxon>Fungi</taxon>
        <taxon>Fungi incertae sedis</taxon>
        <taxon>Mucoromycota</taxon>
        <taxon>Glomeromycotina</taxon>
        <taxon>Glomeromycetes</taxon>
        <taxon>Diversisporales</taxon>
        <taxon>Acaulosporaceae</taxon>
        <taxon>Acaulospora</taxon>
    </lineage>
</organism>
<dbReference type="Pfam" id="PF10213">
    <property type="entry name" value="MRP-S28"/>
    <property type="match status" value="1"/>
</dbReference>
<proteinExistence type="predicted"/>
<protein>
    <submittedName>
        <fullName evidence="2">16600_t:CDS:1</fullName>
    </submittedName>
</protein>
<dbReference type="EMBL" id="CAJVPV010000257">
    <property type="protein sequence ID" value="CAG8449180.1"/>
    <property type="molecule type" value="Genomic_DNA"/>
</dbReference>
<dbReference type="PANTHER" id="PTHR13490:SF0">
    <property type="entry name" value="SMALL RIBOSOMAL SUBUNIT PROTEIN MS35"/>
    <property type="match status" value="1"/>
</dbReference>
<dbReference type="GO" id="GO:0003735">
    <property type="term" value="F:structural constituent of ribosome"/>
    <property type="evidence" value="ECO:0007669"/>
    <property type="project" value="InterPro"/>
</dbReference>
<dbReference type="OrthoDB" id="283424at2759"/>